<feature type="repeat" description="PPR" evidence="3">
    <location>
        <begin position="430"/>
        <end position="464"/>
    </location>
</feature>
<name>A0A6P9ESS6_JUGRE</name>
<dbReference type="RefSeq" id="XP_035545642.1">
    <property type="nucleotide sequence ID" value="XM_035689749.1"/>
</dbReference>
<feature type="repeat" description="PPR" evidence="3">
    <location>
        <begin position="218"/>
        <end position="252"/>
    </location>
</feature>
<feature type="repeat" description="PPR" evidence="3">
    <location>
        <begin position="148"/>
        <end position="182"/>
    </location>
</feature>
<gene>
    <name evidence="5" type="primary">LOC108987800</name>
</gene>
<feature type="repeat" description="PPR" evidence="3">
    <location>
        <begin position="395"/>
        <end position="429"/>
    </location>
</feature>
<evidence type="ECO:0000313" key="5">
    <source>
        <dbReference type="RefSeq" id="XP_035545642.1"/>
    </source>
</evidence>
<accession>A0A6P9ESS6</accession>
<dbReference type="FunFam" id="1.25.40.10:FF:000554">
    <property type="entry name" value="Pentatricopeptide repeat-containing protein At2g41720"/>
    <property type="match status" value="1"/>
</dbReference>
<dbReference type="SUPFAM" id="SSF48452">
    <property type="entry name" value="TPR-like"/>
    <property type="match status" value="1"/>
</dbReference>
<proteinExistence type="inferred from homology"/>
<evidence type="ECO:0000313" key="4">
    <source>
        <dbReference type="Proteomes" id="UP000235220"/>
    </source>
</evidence>
<reference evidence="5" key="1">
    <citation type="submission" date="2025-08" db="UniProtKB">
        <authorList>
            <consortium name="RefSeq"/>
        </authorList>
    </citation>
    <scope>IDENTIFICATION</scope>
    <source>
        <tissue evidence="5">Leaves</tissue>
    </source>
</reference>
<dbReference type="KEGG" id="jre:108987800"/>
<dbReference type="FunCoup" id="A0A6P9ESS6">
    <property type="interactions" value="2783"/>
</dbReference>
<feature type="repeat" description="PPR" evidence="3">
    <location>
        <begin position="500"/>
        <end position="534"/>
    </location>
</feature>
<feature type="repeat" description="PPR" evidence="3">
    <location>
        <begin position="535"/>
        <end position="569"/>
    </location>
</feature>
<dbReference type="PROSITE" id="PS51375">
    <property type="entry name" value="PPR"/>
    <property type="match status" value="13"/>
</dbReference>
<dbReference type="FunFam" id="1.25.40.10:FF:003312">
    <property type="entry name" value="Predicted protein"/>
    <property type="match status" value="1"/>
</dbReference>
<evidence type="ECO:0000256" key="3">
    <source>
        <dbReference type="PROSITE-ProRule" id="PRU00708"/>
    </source>
</evidence>
<protein>
    <submittedName>
        <fullName evidence="5">Pentatricopeptide repeat-containing protein At2g41720</fullName>
    </submittedName>
</protein>
<dbReference type="Proteomes" id="UP000235220">
    <property type="component" value="Chromosome 4"/>
</dbReference>
<dbReference type="PANTHER" id="PTHR47934:SF6">
    <property type="entry name" value="MITOCHONDRIAL GROUP I INTRON SPLICING FACTOR CCM1-RELATED"/>
    <property type="match status" value="1"/>
</dbReference>
<dbReference type="OrthoDB" id="185373at2759"/>
<dbReference type="FunFam" id="1.25.40.10:FF:001209">
    <property type="entry name" value="Os07g0213300 protein"/>
    <property type="match status" value="1"/>
</dbReference>
<evidence type="ECO:0000256" key="1">
    <source>
        <dbReference type="ARBA" id="ARBA00007626"/>
    </source>
</evidence>
<feature type="repeat" description="PPR" evidence="3">
    <location>
        <begin position="288"/>
        <end position="322"/>
    </location>
</feature>
<comment type="similarity">
    <text evidence="1">Belongs to the PPR family. P subfamily.</text>
</comment>
<dbReference type="InParanoid" id="A0A6P9ESS6"/>
<feature type="repeat" description="PPR" evidence="3">
    <location>
        <begin position="183"/>
        <end position="217"/>
    </location>
</feature>
<dbReference type="GeneID" id="108987800"/>
<feature type="repeat" description="PPR" evidence="3">
    <location>
        <begin position="611"/>
        <end position="645"/>
    </location>
</feature>
<dbReference type="NCBIfam" id="TIGR00756">
    <property type="entry name" value="PPR"/>
    <property type="match status" value="13"/>
</dbReference>
<dbReference type="Pfam" id="PF13812">
    <property type="entry name" value="PPR_3"/>
    <property type="match status" value="1"/>
</dbReference>
<dbReference type="InterPro" id="IPR011990">
    <property type="entry name" value="TPR-like_helical_dom_sf"/>
</dbReference>
<dbReference type="InterPro" id="IPR002885">
    <property type="entry name" value="PPR_rpt"/>
</dbReference>
<feature type="repeat" description="PPR" evidence="3">
    <location>
        <begin position="325"/>
        <end position="359"/>
    </location>
</feature>
<sequence length="828" mass="93642">MATTPNPTLLKLSHSPKTSRSKTVIICKKPKNESAFKEKKQVSVDYDKGQHEVSIRVSGLRKSDIPRRYRLRVEADRFQKDWTVSEVVDKILKLEHGDDVDNLLNQWVGRFARKNFPLLIREITRTGSIRHSIHLFRWMKNQKNYCARNDIYNMMIRLHARHNWTDQARGLFFEMQEWRCKPDAETYNALINAHGRAAQWRWAMHIMEDMLRAAIPPSRSTYNNLINACGSSGNWREALKICKKMTDNGVGPDLVTHNIVLSAYKSGAQYSKALSYFELMKGTNIRPDTTTLNIVIHCLIKLGEYAKAIDMFNSMREKRAECHPDVVTFTSIIHMYSVGGQIENCKAVFNTMLAEGQKPNIVSYNALIAAYASHGMSKEAFAVFNEIKQSGFCPDIVSYTSLLNAYGRSQQPKKAREVFDMIKRNNRKPNLVTYNALIDAYGSNSLLAEAVEVLREMEQDGIQPNVVSICTLLAACGRCGRKVKIDAVLSAAAQRGIKLNKVAYNAAIGSYLNVGEYDKALTLYRSMRKKKVTPDCVTYTVLISGCCKMSKYAEAISFLDEMMDLNIPLSKEVYSSVICAYSKQASTLTKGQLKEAEYMFNLMKMGGCPPDVCTYTSMVHAYTAAENWEKACALYEEMETNNILPDTIACSALMRAFNKGGQPSKVLILAEIMREKEIPFGDAIFFEMVSACSMLRDWRTAMDLIKFMEPSFAVVSAGLVNQLLYFLGKSGKTETMLKLFYKIVSSGADVNFNTYSILLKNLLSAGNWRKYIEVLQWMVDAGIQPSNEMYCDISYFSQRSVGVENAATIRERLESLRGKVQNHISVSR</sequence>
<evidence type="ECO:0000256" key="2">
    <source>
        <dbReference type="ARBA" id="ARBA00022737"/>
    </source>
</evidence>
<dbReference type="PANTHER" id="PTHR47934">
    <property type="entry name" value="PENTATRICOPEPTIDE REPEAT-CONTAINING PROTEIN PET309, MITOCHONDRIAL"/>
    <property type="match status" value="1"/>
</dbReference>
<feature type="repeat" description="PPR" evidence="3">
    <location>
        <begin position="253"/>
        <end position="287"/>
    </location>
</feature>
<organism evidence="4 5">
    <name type="scientific">Juglans regia</name>
    <name type="common">English walnut</name>
    <dbReference type="NCBI Taxonomy" id="51240"/>
    <lineage>
        <taxon>Eukaryota</taxon>
        <taxon>Viridiplantae</taxon>
        <taxon>Streptophyta</taxon>
        <taxon>Embryophyta</taxon>
        <taxon>Tracheophyta</taxon>
        <taxon>Spermatophyta</taxon>
        <taxon>Magnoliopsida</taxon>
        <taxon>eudicotyledons</taxon>
        <taxon>Gunneridae</taxon>
        <taxon>Pentapetalae</taxon>
        <taxon>rosids</taxon>
        <taxon>fabids</taxon>
        <taxon>Fagales</taxon>
        <taxon>Juglandaceae</taxon>
        <taxon>Juglans</taxon>
    </lineage>
</organism>
<dbReference type="AlphaFoldDB" id="A0A6P9ESS6"/>
<keyword evidence="2" id="KW-0677">Repeat</keyword>
<dbReference type="InterPro" id="IPR051114">
    <property type="entry name" value="Mito_RNA_Proc_CCM1"/>
</dbReference>
<keyword evidence="4" id="KW-1185">Reference proteome</keyword>
<dbReference type="Gene3D" id="1.25.40.10">
    <property type="entry name" value="Tetratricopeptide repeat domain"/>
    <property type="match status" value="7"/>
</dbReference>
<feature type="repeat" description="PPR" evidence="3">
    <location>
        <begin position="751"/>
        <end position="785"/>
    </location>
</feature>
<feature type="repeat" description="PPR" evidence="3">
    <location>
        <begin position="360"/>
        <end position="394"/>
    </location>
</feature>
<dbReference type="Pfam" id="PF13041">
    <property type="entry name" value="PPR_2"/>
    <property type="match status" value="6"/>
</dbReference>